<feature type="domain" description="SIS" evidence="5">
    <location>
        <begin position="129"/>
        <end position="269"/>
    </location>
</feature>
<dbReference type="InterPro" id="IPR047640">
    <property type="entry name" value="RpiR-like"/>
</dbReference>
<dbReference type="Gene3D" id="3.40.50.10490">
    <property type="entry name" value="Glucose-6-phosphate isomerase like protein, domain 1"/>
    <property type="match status" value="1"/>
</dbReference>
<sequence length="292" mass="30745">MDADVLALVRRSLPKLSAAEARVAETILGDPTLVIDLAINDLAKLCRTSLSTVARFAQTLGYSGYRELRVAVARTVTLAQAQQARFGLDSTTIDPEDEPAAIAAKLAAMEIDAIEKTALAIDAAGIDRVARAVVAARHIDLFGQAASSLTAQDLQLKLSRIGCSVSHSPDPHLAVTTASLRTSDDVAIAFSHSGETLETVRALEVARDAGALVVAVTSVADSSLALVADVVLLTHAHESPFRMAAMSSRIAQLALVDVLFVRVVQHRGEPVAVPLQLTHDAAAARRRTSPGR</sequence>
<dbReference type="SUPFAM" id="SSF53697">
    <property type="entry name" value="SIS domain"/>
    <property type="match status" value="1"/>
</dbReference>
<dbReference type="InterPro" id="IPR001347">
    <property type="entry name" value="SIS_dom"/>
</dbReference>
<proteinExistence type="predicted"/>
<dbReference type="InterPro" id="IPR035472">
    <property type="entry name" value="RpiR-like_SIS"/>
</dbReference>
<accession>A0AAU7W2M3</accession>
<evidence type="ECO:0000256" key="2">
    <source>
        <dbReference type="ARBA" id="ARBA00023125"/>
    </source>
</evidence>
<keyword evidence="3" id="KW-0804">Transcription</keyword>
<dbReference type="AlphaFoldDB" id="A0AAU7W2M3"/>
<dbReference type="PANTHER" id="PTHR30514:SF1">
    <property type="entry name" value="HTH-TYPE TRANSCRIPTIONAL REGULATOR HEXR-RELATED"/>
    <property type="match status" value="1"/>
</dbReference>
<keyword evidence="2" id="KW-0238">DNA-binding</keyword>
<gene>
    <name evidence="6" type="ORF">ABS642_09035</name>
</gene>
<dbReference type="SUPFAM" id="SSF46689">
    <property type="entry name" value="Homeodomain-like"/>
    <property type="match status" value="1"/>
</dbReference>
<dbReference type="PANTHER" id="PTHR30514">
    <property type="entry name" value="GLUCOKINASE"/>
    <property type="match status" value="1"/>
</dbReference>
<evidence type="ECO:0000256" key="1">
    <source>
        <dbReference type="ARBA" id="ARBA00023015"/>
    </source>
</evidence>
<dbReference type="Pfam" id="PF01380">
    <property type="entry name" value="SIS"/>
    <property type="match status" value="1"/>
</dbReference>
<dbReference type="Pfam" id="PF01418">
    <property type="entry name" value="HTH_6"/>
    <property type="match status" value="1"/>
</dbReference>
<dbReference type="GO" id="GO:0003677">
    <property type="term" value="F:DNA binding"/>
    <property type="evidence" value="ECO:0007669"/>
    <property type="project" value="UniProtKB-KW"/>
</dbReference>
<evidence type="ECO:0000259" key="4">
    <source>
        <dbReference type="PROSITE" id="PS51071"/>
    </source>
</evidence>
<dbReference type="InterPro" id="IPR009057">
    <property type="entry name" value="Homeodomain-like_sf"/>
</dbReference>
<dbReference type="Gene3D" id="1.10.10.10">
    <property type="entry name" value="Winged helix-like DNA-binding domain superfamily/Winged helix DNA-binding domain"/>
    <property type="match status" value="1"/>
</dbReference>
<evidence type="ECO:0000313" key="6">
    <source>
        <dbReference type="EMBL" id="XBX80216.1"/>
    </source>
</evidence>
<name>A0AAU7W2M3_9MICO</name>
<dbReference type="GO" id="GO:0003700">
    <property type="term" value="F:DNA-binding transcription factor activity"/>
    <property type="evidence" value="ECO:0007669"/>
    <property type="project" value="InterPro"/>
</dbReference>
<dbReference type="GO" id="GO:0097367">
    <property type="term" value="F:carbohydrate derivative binding"/>
    <property type="evidence" value="ECO:0007669"/>
    <property type="project" value="InterPro"/>
</dbReference>
<dbReference type="RefSeq" id="WP_350353061.1">
    <property type="nucleotide sequence ID" value="NZ_CP158357.1"/>
</dbReference>
<feature type="domain" description="HTH rpiR-type" evidence="4">
    <location>
        <begin position="3"/>
        <end position="79"/>
    </location>
</feature>
<evidence type="ECO:0000256" key="3">
    <source>
        <dbReference type="ARBA" id="ARBA00023163"/>
    </source>
</evidence>
<dbReference type="InterPro" id="IPR046348">
    <property type="entry name" value="SIS_dom_sf"/>
</dbReference>
<dbReference type="InterPro" id="IPR000281">
    <property type="entry name" value="HTH_RpiR"/>
</dbReference>
<dbReference type="CDD" id="cd05013">
    <property type="entry name" value="SIS_RpiR"/>
    <property type="match status" value="1"/>
</dbReference>
<protein>
    <submittedName>
        <fullName evidence="6">MurR/RpiR family transcriptional regulator</fullName>
    </submittedName>
</protein>
<dbReference type="EMBL" id="CP158357">
    <property type="protein sequence ID" value="XBX80216.1"/>
    <property type="molecule type" value="Genomic_DNA"/>
</dbReference>
<dbReference type="PROSITE" id="PS51464">
    <property type="entry name" value="SIS"/>
    <property type="match status" value="1"/>
</dbReference>
<dbReference type="PROSITE" id="PS51071">
    <property type="entry name" value="HTH_RPIR"/>
    <property type="match status" value="1"/>
</dbReference>
<dbReference type="InterPro" id="IPR036388">
    <property type="entry name" value="WH-like_DNA-bd_sf"/>
</dbReference>
<dbReference type="GO" id="GO:1901135">
    <property type="term" value="P:carbohydrate derivative metabolic process"/>
    <property type="evidence" value="ECO:0007669"/>
    <property type="project" value="InterPro"/>
</dbReference>
<organism evidence="6">
    <name type="scientific">Microbacterium sp. A8/3-1</name>
    <dbReference type="NCBI Taxonomy" id="3160749"/>
    <lineage>
        <taxon>Bacteria</taxon>
        <taxon>Bacillati</taxon>
        <taxon>Actinomycetota</taxon>
        <taxon>Actinomycetes</taxon>
        <taxon>Micrococcales</taxon>
        <taxon>Microbacteriaceae</taxon>
        <taxon>Microbacterium</taxon>
    </lineage>
</organism>
<reference evidence="6" key="1">
    <citation type="submission" date="2024-06" db="EMBL/GenBank/DDBJ databases">
        <title>Draft genome sequence of Microbacterium sp. strain A8/3-1, isolated from Oxytropis tragacanthoides Fisch. ex DC. Root nodules in the Altai region of Russia.</title>
        <authorList>
            <person name="Sazanova A."/>
            <person name="Guro P."/>
            <person name="Kuznetsova I."/>
            <person name="Belimov A."/>
            <person name="Safronova V."/>
        </authorList>
    </citation>
    <scope>NUCLEOTIDE SEQUENCE</scope>
    <source>
        <strain evidence="6">A8/3-1</strain>
    </source>
</reference>
<evidence type="ECO:0000259" key="5">
    <source>
        <dbReference type="PROSITE" id="PS51464"/>
    </source>
</evidence>
<keyword evidence="1" id="KW-0805">Transcription regulation</keyword>